<dbReference type="InterPro" id="IPR010982">
    <property type="entry name" value="Lambda_DNA-bd_dom_sf"/>
</dbReference>
<dbReference type="Gene3D" id="1.10.260.40">
    <property type="entry name" value="lambda repressor-like DNA-binding domains"/>
    <property type="match status" value="1"/>
</dbReference>
<dbReference type="InterPro" id="IPR001387">
    <property type="entry name" value="Cro/C1-type_HTH"/>
</dbReference>
<dbReference type="GO" id="GO:0003677">
    <property type="term" value="F:DNA binding"/>
    <property type="evidence" value="ECO:0007669"/>
    <property type="project" value="InterPro"/>
</dbReference>
<dbReference type="RefSeq" id="WP_142506611.1">
    <property type="nucleotide sequence ID" value="NZ_FXTI01000013.1"/>
</dbReference>
<dbReference type="Proteomes" id="UP000315636">
    <property type="component" value="Unassembled WGS sequence"/>
</dbReference>
<reference evidence="2 3" key="1">
    <citation type="submission" date="2017-05" db="EMBL/GenBank/DDBJ databases">
        <authorList>
            <person name="Varghese N."/>
            <person name="Submissions S."/>
        </authorList>
    </citation>
    <scope>NUCLEOTIDE SEQUENCE [LARGE SCALE GENOMIC DNA]</scope>
    <source>
        <strain evidence="2 3">DSM 45474</strain>
    </source>
</reference>
<proteinExistence type="predicted"/>
<dbReference type="AlphaFoldDB" id="A0A521F4S8"/>
<dbReference type="OrthoDB" id="1859224at2"/>
<organism evidence="2 3">
    <name type="scientific">Melghirimyces algeriensis</name>
    <dbReference type="NCBI Taxonomy" id="910412"/>
    <lineage>
        <taxon>Bacteria</taxon>
        <taxon>Bacillati</taxon>
        <taxon>Bacillota</taxon>
        <taxon>Bacilli</taxon>
        <taxon>Bacillales</taxon>
        <taxon>Thermoactinomycetaceae</taxon>
        <taxon>Melghirimyces</taxon>
    </lineage>
</organism>
<evidence type="ECO:0000313" key="2">
    <source>
        <dbReference type="EMBL" id="SMO91056.1"/>
    </source>
</evidence>
<dbReference type="PROSITE" id="PS50943">
    <property type="entry name" value="HTH_CROC1"/>
    <property type="match status" value="1"/>
</dbReference>
<evidence type="ECO:0000313" key="3">
    <source>
        <dbReference type="Proteomes" id="UP000315636"/>
    </source>
</evidence>
<keyword evidence="3" id="KW-1185">Reference proteome</keyword>
<accession>A0A521F4S8</accession>
<gene>
    <name evidence="2" type="ORF">SAMN06264849_1137</name>
</gene>
<feature type="domain" description="HTH cro/C1-type" evidence="1">
    <location>
        <begin position="19"/>
        <end position="65"/>
    </location>
</feature>
<name>A0A521F4S8_9BACL</name>
<dbReference type="SMART" id="SM00530">
    <property type="entry name" value="HTH_XRE"/>
    <property type="match status" value="1"/>
</dbReference>
<evidence type="ECO:0000259" key="1">
    <source>
        <dbReference type="PROSITE" id="PS50943"/>
    </source>
</evidence>
<dbReference type="CDD" id="cd00093">
    <property type="entry name" value="HTH_XRE"/>
    <property type="match status" value="1"/>
</dbReference>
<sequence length="71" mass="8007">MIRARIASVIARKREEGIKITQAEIAEKMGVSPQQMSAWVTGKKVPRLETAFELAHIIGCKVDELYERIPN</sequence>
<dbReference type="SUPFAM" id="SSF47413">
    <property type="entry name" value="lambda repressor-like DNA-binding domains"/>
    <property type="match status" value="1"/>
</dbReference>
<dbReference type="EMBL" id="FXTI01000013">
    <property type="protein sequence ID" value="SMO91056.1"/>
    <property type="molecule type" value="Genomic_DNA"/>
</dbReference>
<dbReference type="Pfam" id="PF01381">
    <property type="entry name" value="HTH_3"/>
    <property type="match status" value="1"/>
</dbReference>
<protein>
    <submittedName>
        <fullName evidence="2">Putative transcriptional regulator</fullName>
    </submittedName>
</protein>